<organism evidence="2 3">
    <name type="scientific">Falsarthrobacter nasiphocae</name>
    <dbReference type="NCBI Taxonomy" id="189863"/>
    <lineage>
        <taxon>Bacteria</taxon>
        <taxon>Bacillati</taxon>
        <taxon>Actinomycetota</taxon>
        <taxon>Actinomycetes</taxon>
        <taxon>Micrococcales</taxon>
        <taxon>Micrococcaceae</taxon>
        <taxon>Falsarthrobacter</taxon>
    </lineage>
</organism>
<dbReference type="PANTHER" id="PTHR33164:SF57">
    <property type="entry name" value="MARR-FAMILY TRANSCRIPTIONAL REGULATOR"/>
    <property type="match status" value="1"/>
</dbReference>
<dbReference type="GO" id="GO:0003677">
    <property type="term" value="F:DNA binding"/>
    <property type="evidence" value="ECO:0007669"/>
    <property type="project" value="UniProtKB-KW"/>
</dbReference>
<name>A0AAE3YGN7_9MICC</name>
<proteinExistence type="predicted"/>
<dbReference type="InterPro" id="IPR000835">
    <property type="entry name" value="HTH_MarR-typ"/>
</dbReference>
<dbReference type="RefSeq" id="WP_309850096.1">
    <property type="nucleotide sequence ID" value="NZ_BAAAIU010000044.1"/>
</dbReference>
<sequence>MAEATSRHAHLGQIFTELRIFVARLRREWNDRSPDITFAESVLLNAVRRAEGATAAGIASEIGIDKSTVSRQIAAVERRGLLTRQSIEGERRAQLLTLTPEGMRILDTVDEMRLAAIADRLKTWTDEEVATFERLLSRFNEGR</sequence>
<dbReference type="EMBL" id="JAVDUI010000001">
    <property type="protein sequence ID" value="MDR6891844.1"/>
    <property type="molecule type" value="Genomic_DNA"/>
</dbReference>
<dbReference type="InterPro" id="IPR036388">
    <property type="entry name" value="WH-like_DNA-bd_sf"/>
</dbReference>
<dbReference type="SMART" id="SM00347">
    <property type="entry name" value="HTH_MARR"/>
    <property type="match status" value="1"/>
</dbReference>
<dbReference type="InterPro" id="IPR036390">
    <property type="entry name" value="WH_DNA-bd_sf"/>
</dbReference>
<keyword evidence="3" id="KW-1185">Reference proteome</keyword>
<evidence type="ECO:0000313" key="2">
    <source>
        <dbReference type="EMBL" id="MDR6891844.1"/>
    </source>
</evidence>
<dbReference type="AlphaFoldDB" id="A0AAE3YGN7"/>
<dbReference type="Pfam" id="PF12802">
    <property type="entry name" value="MarR_2"/>
    <property type="match status" value="1"/>
</dbReference>
<keyword evidence="2" id="KW-0238">DNA-binding</keyword>
<dbReference type="PROSITE" id="PS50995">
    <property type="entry name" value="HTH_MARR_2"/>
    <property type="match status" value="1"/>
</dbReference>
<reference evidence="2" key="1">
    <citation type="submission" date="2023-07" db="EMBL/GenBank/DDBJ databases">
        <title>Sequencing the genomes of 1000 actinobacteria strains.</title>
        <authorList>
            <person name="Klenk H.-P."/>
        </authorList>
    </citation>
    <scope>NUCLEOTIDE SEQUENCE</scope>
    <source>
        <strain evidence="2">DSM 13988</strain>
    </source>
</reference>
<feature type="domain" description="HTH marR-type" evidence="1">
    <location>
        <begin position="11"/>
        <end position="141"/>
    </location>
</feature>
<evidence type="ECO:0000259" key="1">
    <source>
        <dbReference type="PROSITE" id="PS50995"/>
    </source>
</evidence>
<protein>
    <submittedName>
        <fullName evidence="2">DNA-binding MarR family transcriptional regulator</fullName>
    </submittedName>
</protein>
<accession>A0AAE3YGN7</accession>
<dbReference type="Proteomes" id="UP001247307">
    <property type="component" value="Unassembled WGS sequence"/>
</dbReference>
<evidence type="ECO:0000313" key="3">
    <source>
        <dbReference type="Proteomes" id="UP001247307"/>
    </source>
</evidence>
<dbReference type="SUPFAM" id="SSF46785">
    <property type="entry name" value="Winged helix' DNA-binding domain"/>
    <property type="match status" value="1"/>
</dbReference>
<dbReference type="GO" id="GO:0003700">
    <property type="term" value="F:DNA-binding transcription factor activity"/>
    <property type="evidence" value="ECO:0007669"/>
    <property type="project" value="InterPro"/>
</dbReference>
<dbReference type="Gene3D" id="1.10.10.10">
    <property type="entry name" value="Winged helix-like DNA-binding domain superfamily/Winged helix DNA-binding domain"/>
    <property type="match status" value="1"/>
</dbReference>
<gene>
    <name evidence="2" type="ORF">J2S35_000784</name>
</gene>
<comment type="caution">
    <text evidence="2">The sequence shown here is derived from an EMBL/GenBank/DDBJ whole genome shotgun (WGS) entry which is preliminary data.</text>
</comment>
<dbReference type="PANTHER" id="PTHR33164">
    <property type="entry name" value="TRANSCRIPTIONAL REGULATOR, MARR FAMILY"/>
    <property type="match status" value="1"/>
</dbReference>
<dbReference type="InterPro" id="IPR039422">
    <property type="entry name" value="MarR/SlyA-like"/>
</dbReference>
<dbReference type="GO" id="GO:0006950">
    <property type="term" value="P:response to stress"/>
    <property type="evidence" value="ECO:0007669"/>
    <property type="project" value="TreeGrafter"/>
</dbReference>
<dbReference type="PRINTS" id="PR00598">
    <property type="entry name" value="HTHMARR"/>
</dbReference>